<dbReference type="GeneID" id="89620095"/>
<comment type="similarity">
    <text evidence="1">Belongs to the asp23 family.</text>
</comment>
<proteinExistence type="inferred from homology"/>
<dbReference type="InterPro" id="IPR005531">
    <property type="entry name" value="Asp23"/>
</dbReference>
<accession>A0A412PEL5</accession>
<protein>
    <submittedName>
        <fullName evidence="2">Asp23/Gls24 family envelope stress response protein</fullName>
    </submittedName>
</protein>
<dbReference type="Proteomes" id="UP000284731">
    <property type="component" value="Unassembled WGS sequence"/>
</dbReference>
<comment type="caution">
    <text evidence="2">The sequence shown here is derived from an EMBL/GenBank/DDBJ whole genome shotgun (WGS) entry which is preliminary data.</text>
</comment>
<evidence type="ECO:0000313" key="2">
    <source>
        <dbReference type="EMBL" id="RGT56075.1"/>
    </source>
</evidence>
<dbReference type="AlphaFoldDB" id="A0A412PEL5"/>
<gene>
    <name evidence="2" type="ORF">DWX20_04505</name>
</gene>
<dbReference type="EMBL" id="QRWX01000002">
    <property type="protein sequence ID" value="RGT56075.1"/>
    <property type="molecule type" value="Genomic_DNA"/>
</dbReference>
<name>A0A412PEL5_9FIRM</name>
<organism evidence="2 3">
    <name type="scientific">Solobacterium moorei</name>
    <dbReference type="NCBI Taxonomy" id="102148"/>
    <lineage>
        <taxon>Bacteria</taxon>
        <taxon>Bacillati</taxon>
        <taxon>Bacillota</taxon>
        <taxon>Erysipelotrichia</taxon>
        <taxon>Erysipelotrichales</taxon>
        <taxon>Erysipelotrichaceae</taxon>
        <taxon>Solobacterium</taxon>
    </lineage>
</organism>
<sequence>MAQDYVVLNEKNENGLIAINKTVFKSIAEISIDDIENAIRVPQARFTKPLTVKVDDNQLHITADIKVKYGANVAATCELVQNKIYENIVFMTGFKPADVTVNVIDFEI</sequence>
<evidence type="ECO:0000313" key="3">
    <source>
        <dbReference type="Proteomes" id="UP000284731"/>
    </source>
</evidence>
<dbReference type="RefSeq" id="WP_006526442.1">
    <property type="nucleotide sequence ID" value="NZ_AP028934.1"/>
</dbReference>
<evidence type="ECO:0000256" key="1">
    <source>
        <dbReference type="ARBA" id="ARBA00005721"/>
    </source>
</evidence>
<reference evidence="2 3" key="1">
    <citation type="submission" date="2018-08" db="EMBL/GenBank/DDBJ databases">
        <title>A genome reference for cultivated species of the human gut microbiota.</title>
        <authorList>
            <person name="Zou Y."/>
            <person name="Xue W."/>
            <person name="Luo G."/>
        </authorList>
    </citation>
    <scope>NUCLEOTIDE SEQUENCE [LARGE SCALE GENOMIC DNA]</scope>
    <source>
        <strain evidence="2 3">AF18-46</strain>
    </source>
</reference>
<dbReference type="Pfam" id="PF03780">
    <property type="entry name" value="Asp23"/>
    <property type="match status" value="1"/>
</dbReference>